<dbReference type="PANTHER" id="PTHR40469:SF2">
    <property type="entry name" value="GALACTOSE-BINDING DOMAIN-LIKE SUPERFAMILY PROTEIN"/>
    <property type="match status" value="1"/>
</dbReference>
<dbReference type="Pfam" id="PF06283">
    <property type="entry name" value="ThuA"/>
    <property type="match status" value="1"/>
</dbReference>
<organism evidence="2">
    <name type="scientific">Ignisphaera aggregans</name>
    <dbReference type="NCBI Taxonomy" id="334771"/>
    <lineage>
        <taxon>Archaea</taxon>
        <taxon>Thermoproteota</taxon>
        <taxon>Thermoprotei</taxon>
        <taxon>Desulfurococcales</taxon>
        <taxon>Desulfurococcaceae</taxon>
        <taxon>Ignisphaera</taxon>
    </lineage>
</organism>
<dbReference type="EMBL" id="DTAI01000060">
    <property type="protein sequence ID" value="HGN36303.1"/>
    <property type="molecule type" value="Genomic_DNA"/>
</dbReference>
<name>A0A7J3I6N8_9CREN</name>
<reference evidence="2" key="1">
    <citation type="journal article" date="2020" name="mSystems">
        <title>Genome- and Community-Level Interaction Insights into Carbon Utilization and Element Cycling Functions of Hydrothermarchaeota in Hydrothermal Sediment.</title>
        <authorList>
            <person name="Zhou Z."/>
            <person name="Liu Y."/>
            <person name="Xu W."/>
            <person name="Pan J."/>
            <person name="Luo Z.H."/>
            <person name="Li M."/>
        </authorList>
    </citation>
    <scope>NUCLEOTIDE SEQUENCE [LARGE SCALE GENOMIC DNA]</scope>
    <source>
        <strain evidence="2">SpSt-618</strain>
    </source>
</reference>
<proteinExistence type="predicted"/>
<dbReference type="PANTHER" id="PTHR40469">
    <property type="entry name" value="SECRETED GLYCOSYL HYDROLASE"/>
    <property type="match status" value="1"/>
</dbReference>
<comment type="caution">
    <text evidence="2">The sequence shown here is derived from an EMBL/GenBank/DDBJ whole genome shotgun (WGS) entry which is preliminary data.</text>
</comment>
<evidence type="ECO:0000313" key="2">
    <source>
        <dbReference type="EMBL" id="HGN36303.1"/>
    </source>
</evidence>
<gene>
    <name evidence="2" type="ORF">ENT87_01945</name>
</gene>
<accession>A0A7J3I6N8</accession>
<feature type="domain" description="ThuA-like" evidence="1">
    <location>
        <begin position="7"/>
        <end position="223"/>
    </location>
</feature>
<dbReference type="InterPro" id="IPR029062">
    <property type="entry name" value="Class_I_gatase-like"/>
</dbReference>
<dbReference type="Gene3D" id="3.40.50.880">
    <property type="match status" value="1"/>
</dbReference>
<evidence type="ECO:0000259" key="1">
    <source>
        <dbReference type="Pfam" id="PF06283"/>
    </source>
</evidence>
<protein>
    <submittedName>
        <fullName evidence="2">ThuA domain-containing protein</fullName>
    </submittedName>
</protein>
<sequence length="233" mass="26942">MGSTMDRILIFTYNAGYRHSYITTAVEILTKLGERTGIFEVYATEDLEEFNENTLNSLDVVVFLTSGEIPFSERQRNLFTEFIENGGGFIGVHNAADTLYSYTPYGEILGGYFHSHPWTQEAVFIVEDPHHPSTKHLSKSFKVYEEIYVFKNWIGRNRTNVLISLDTSSVDLSKSPKDAVEYPMAWCHSYRNGRVFYTAFGHQTKRWREEWFQKHILGGIAWVLNKEIQLSNT</sequence>
<dbReference type="AlphaFoldDB" id="A0A7J3I6N8"/>
<dbReference type="SUPFAM" id="SSF52317">
    <property type="entry name" value="Class I glutamine amidotransferase-like"/>
    <property type="match status" value="1"/>
</dbReference>
<dbReference type="InterPro" id="IPR029010">
    <property type="entry name" value="ThuA-like"/>
</dbReference>